<evidence type="ECO:0000256" key="5">
    <source>
        <dbReference type="ARBA" id="ARBA00022679"/>
    </source>
</evidence>
<comment type="subcellular location">
    <subcellularLocation>
        <location evidence="1">Nucleus</location>
    </subcellularLocation>
</comment>
<dbReference type="EMBL" id="JAWDGP010007160">
    <property type="protein sequence ID" value="KAK3729043.1"/>
    <property type="molecule type" value="Genomic_DNA"/>
</dbReference>
<dbReference type="Pfam" id="PF25032">
    <property type="entry name" value="N-HEAT_ATR"/>
    <property type="match status" value="1"/>
</dbReference>
<keyword evidence="11" id="KW-0539">Nucleus</keyword>
<feature type="domain" description="FAT" evidence="14">
    <location>
        <begin position="1596"/>
        <end position="2164"/>
    </location>
</feature>
<dbReference type="InterPro" id="IPR012993">
    <property type="entry name" value="UME"/>
</dbReference>
<dbReference type="InterPro" id="IPR056802">
    <property type="entry name" value="ATR-like_M-HEAT"/>
</dbReference>
<evidence type="ECO:0000313" key="17">
    <source>
        <dbReference type="Proteomes" id="UP001283361"/>
    </source>
</evidence>
<evidence type="ECO:0000259" key="15">
    <source>
        <dbReference type="PROSITE" id="PS51190"/>
    </source>
</evidence>
<organism evidence="16 17">
    <name type="scientific">Elysia crispata</name>
    <name type="common">lettuce slug</name>
    <dbReference type="NCBI Taxonomy" id="231223"/>
    <lineage>
        <taxon>Eukaryota</taxon>
        <taxon>Metazoa</taxon>
        <taxon>Spiralia</taxon>
        <taxon>Lophotrochozoa</taxon>
        <taxon>Mollusca</taxon>
        <taxon>Gastropoda</taxon>
        <taxon>Heterobranchia</taxon>
        <taxon>Euthyneura</taxon>
        <taxon>Panpulmonata</taxon>
        <taxon>Sacoglossa</taxon>
        <taxon>Placobranchoidea</taxon>
        <taxon>Plakobranchidae</taxon>
        <taxon>Elysia</taxon>
    </lineage>
</organism>
<evidence type="ECO:0000256" key="8">
    <source>
        <dbReference type="ARBA" id="ARBA00022777"/>
    </source>
</evidence>
<evidence type="ECO:0000256" key="6">
    <source>
        <dbReference type="ARBA" id="ARBA00022741"/>
    </source>
</evidence>
<evidence type="ECO:0000256" key="12">
    <source>
        <dbReference type="ARBA" id="ARBA00024420"/>
    </source>
</evidence>
<reference evidence="16" key="1">
    <citation type="journal article" date="2023" name="G3 (Bethesda)">
        <title>A reference genome for the long-term kleptoplast-retaining sea slug Elysia crispata morphotype clarki.</title>
        <authorList>
            <person name="Eastman K.E."/>
            <person name="Pendleton A.L."/>
            <person name="Shaikh M.A."/>
            <person name="Suttiyut T."/>
            <person name="Ogas R."/>
            <person name="Tomko P."/>
            <person name="Gavelis G."/>
            <person name="Widhalm J.R."/>
            <person name="Wisecaver J.H."/>
        </authorList>
    </citation>
    <scope>NUCLEOTIDE SEQUENCE</scope>
    <source>
        <strain evidence="16">ECLA1</strain>
    </source>
</reference>
<dbReference type="GO" id="GO:0004674">
    <property type="term" value="F:protein serine/threonine kinase activity"/>
    <property type="evidence" value="ECO:0007669"/>
    <property type="project" value="UniProtKB-KW"/>
</dbReference>
<dbReference type="GO" id="GO:0006281">
    <property type="term" value="P:DNA repair"/>
    <property type="evidence" value="ECO:0007669"/>
    <property type="project" value="UniProtKB-KW"/>
</dbReference>
<dbReference type="InterPro" id="IPR057564">
    <property type="entry name" value="HEAT_ATR"/>
</dbReference>
<dbReference type="InterPro" id="IPR050517">
    <property type="entry name" value="DDR_Repair_Kinase"/>
</dbReference>
<dbReference type="Pfam" id="PF25030">
    <property type="entry name" value="M-HEAT_ATR"/>
    <property type="match status" value="1"/>
</dbReference>
<name>A0AAE0Y0W7_9GAST</name>
<dbReference type="PROSITE" id="PS00916">
    <property type="entry name" value="PI3_4_KINASE_2"/>
    <property type="match status" value="1"/>
</dbReference>
<dbReference type="GO" id="GO:0005634">
    <property type="term" value="C:nucleus"/>
    <property type="evidence" value="ECO:0007669"/>
    <property type="project" value="UniProtKB-SubCell"/>
</dbReference>
<dbReference type="Gene3D" id="3.30.1010.10">
    <property type="entry name" value="Phosphatidylinositol 3-kinase Catalytic Subunit, Chain A, domain 4"/>
    <property type="match status" value="1"/>
</dbReference>
<evidence type="ECO:0000256" key="9">
    <source>
        <dbReference type="ARBA" id="ARBA00022840"/>
    </source>
</evidence>
<dbReference type="PANTHER" id="PTHR11139">
    <property type="entry name" value="ATAXIA TELANGIECTASIA MUTATED ATM -RELATED"/>
    <property type="match status" value="1"/>
</dbReference>
<dbReference type="PROSITE" id="PS51189">
    <property type="entry name" value="FAT"/>
    <property type="match status" value="1"/>
</dbReference>
<dbReference type="InterPro" id="IPR016024">
    <property type="entry name" value="ARM-type_fold"/>
</dbReference>
<evidence type="ECO:0000256" key="4">
    <source>
        <dbReference type="ARBA" id="ARBA00022527"/>
    </source>
</evidence>
<dbReference type="SUPFAM" id="SSF48371">
    <property type="entry name" value="ARM repeat"/>
    <property type="match status" value="3"/>
</dbReference>
<dbReference type="InterPro" id="IPR011009">
    <property type="entry name" value="Kinase-like_dom_sf"/>
</dbReference>
<dbReference type="InterPro" id="IPR011990">
    <property type="entry name" value="TPR-like_helical_dom_sf"/>
</dbReference>
<accession>A0AAE0Y0W7</accession>
<keyword evidence="6" id="KW-0547">Nucleotide-binding</keyword>
<feature type="domain" description="PI3K/PI4K catalytic" evidence="13">
    <location>
        <begin position="2271"/>
        <end position="2578"/>
    </location>
</feature>
<keyword evidence="4" id="KW-0723">Serine/threonine-protein kinase</keyword>
<evidence type="ECO:0000259" key="13">
    <source>
        <dbReference type="PROSITE" id="PS50290"/>
    </source>
</evidence>
<dbReference type="Gene3D" id="1.10.1070.11">
    <property type="entry name" value="Phosphatidylinositol 3-/4-kinase, catalytic domain"/>
    <property type="match status" value="1"/>
</dbReference>
<dbReference type="SMART" id="SM01343">
    <property type="entry name" value="FATC"/>
    <property type="match status" value="1"/>
</dbReference>
<dbReference type="InterPro" id="IPR036940">
    <property type="entry name" value="PI3/4_kinase_cat_sf"/>
</dbReference>
<dbReference type="PROSITE" id="PS51190">
    <property type="entry name" value="FATC"/>
    <property type="match status" value="1"/>
</dbReference>
<dbReference type="InterPro" id="IPR003151">
    <property type="entry name" value="PIK-rel_kinase_FAT"/>
</dbReference>
<gene>
    <name evidence="16" type="ORF">RRG08_005416</name>
</gene>
<dbReference type="SMART" id="SM00146">
    <property type="entry name" value="PI3Kc"/>
    <property type="match status" value="1"/>
</dbReference>
<dbReference type="GO" id="GO:0005524">
    <property type="term" value="F:ATP binding"/>
    <property type="evidence" value="ECO:0007669"/>
    <property type="project" value="UniProtKB-KW"/>
</dbReference>
<dbReference type="Pfam" id="PF08064">
    <property type="entry name" value="UME"/>
    <property type="match status" value="1"/>
</dbReference>
<dbReference type="PANTHER" id="PTHR11139:SF69">
    <property type="entry name" value="SERINE_THREONINE-PROTEIN KINASE ATR"/>
    <property type="match status" value="1"/>
</dbReference>
<keyword evidence="10" id="KW-0234">DNA repair</keyword>
<evidence type="ECO:0000256" key="10">
    <source>
        <dbReference type="ARBA" id="ARBA00023204"/>
    </source>
</evidence>
<comment type="caution">
    <text evidence="16">The sequence shown here is derived from an EMBL/GenBank/DDBJ whole genome shotgun (WGS) entry which is preliminary data.</text>
</comment>
<dbReference type="Gene3D" id="1.25.40.10">
    <property type="entry name" value="Tetratricopeptide repeat domain"/>
    <property type="match status" value="1"/>
</dbReference>
<evidence type="ECO:0000256" key="2">
    <source>
        <dbReference type="ARBA" id="ARBA00010769"/>
    </source>
</evidence>
<keyword evidence="9" id="KW-0067">ATP-binding</keyword>
<dbReference type="SMART" id="SM00802">
    <property type="entry name" value="UME"/>
    <property type="match status" value="1"/>
</dbReference>
<dbReference type="GO" id="GO:0005694">
    <property type="term" value="C:chromosome"/>
    <property type="evidence" value="ECO:0007669"/>
    <property type="project" value="TreeGrafter"/>
</dbReference>
<dbReference type="FunFam" id="1.10.1070.11:FF:000009">
    <property type="entry name" value="Putative serine/threonine-protein kinase ATR"/>
    <property type="match status" value="1"/>
</dbReference>
<dbReference type="GO" id="GO:0000723">
    <property type="term" value="P:telomere maintenance"/>
    <property type="evidence" value="ECO:0007669"/>
    <property type="project" value="TreeGrafter"/>
</dbReference>
<dbReference type="InterPro" id="IPR011989">
    <property type="entry name" value="ARM-like"/>
</dbReference>
<evidence type="ECO:0000313" key="16">
    <source>
        <dbReference type="EMBL" id="KAK3729043.1"/>
    </source>
</evidence>
<dbReference type="Proteomes" id="UP001283361">
    <property type="component" value="Unassembled WGS sequence"/>
</dbReference>
<keyword evidence="5" id="KW-0808">Transferase</keyword>
<feature type="domain" description="FATC" evidence="15">
    <location>
        <begin position="2586"/>
        <end position="2618"/>
    </location>
</feature>
<proteinExistence type="inferred from homology"/>
<dbReference type="PROSITE" id="PS50290">
    <property type="entry name" value="PI3_4_KINASE_3"/>
    <property type="match status" value="1"/>
</dbReference>
<evidence type="ECO:0000256" key="1">
    <source>
        <dbReference type="ARBA" id="ARBA00004123"/>
    </source>
</evidence>
<dbReference type="InterPro" id="IPR000403">
    <property type="entry name" value="PI3/4_kinase_cat_dom"/>
</dbReference>
<sequence length="2618" mass="298113">MPNVEQPTILFLERWNSSDGPKGFSIHDYRTTIADLTDNFLTDLDEVAQSLSTNGEASGSLRSLTMCEEFLREHPDIFFETSQSSQSGGNQVGEITSNAFCYWFLRHLLRILSRPDCSDVHPGIIKLVIHILNPTKMNNKYVFRQRALEMIKTVSELMEANSRLFISESDITISCFDFSIEMAQHSLKRASQKSQSASVCESKMKKVEIVLSDSTNCETLQVNVVKIVCGMLVDICQFASSHLNFLWKALCNHLEHGDLDLKTVSLDALSSLISVMGVPTVPLEGYFLSCLLGLLNLLCSKDIPLEYSERNHLESATAGLLNSLILYGQHSTLALDHRFLQQLEKAVGMQGLSFLCTKELRQAVVSLIIHVLKSTPLATVRSMVYQPSLEAFASHAISIIESEQSCEFIIPLLVHLALIDVQPLVGEGHGDIGSNSLESRKRGRDGFKVKKQEWLGVYSSLLGHLSDSSSDKNPVSSKEIKYIHVILQVASKCLLFIGNKDQILRFPLLTEYVINSAMDIWLRFLRSLTVDGDQNFIFKDIYKNILLSIASVLLVNDIYQMHGTVLQEFCWMISLPWLGTDLQWKDLKPLRPKEVALIAAKLGEKFDVDCLSICIRTLALLPRETCSAWRCHILSQALDDREVKIREATARCFPIFLQNLGPKSNHLLQIHQNLLQKDPSDEMCSILAKTLGEIALAQADIGRVSRQSSDAYMTNLEDLSLGTNPFLDLESMREKGKSLKLGTIHPFLKLLMHPDPKVRKDLLYSMCFVFDLLNNESSQARKMIDTCLDMLDDSDLDVRMECSTLISHIMRKETRKKQSSATSINSMVWKKLDAVNLKAHSDGNWGLLETVLNAIGQFGRRTDGELLESAIIRLLESRLSRKVKLASVASEELKGIATFKTESLQAIYARYKQAVCKFLVEALYTDQINCDGVNVKSILTTIASTLEAEDVKTLLQGGEKYILPFLVSKASPQSSKLIKVIASLQSTTNIRRSMLMNNTKYIFSYLVRSCQKEEMEKALLYLQGETDFSLGNLLRLDFQRVHNELLLHLSSHYQQVFNGLKTLAAHDEQYKGPKDIDTTEQMAQYLEPRLLGVLAFFDAQLMNSNIIMQDKELALRSVISIIRLMGSKHITSIRHKMMNTLRLALNFRQPEYVDISCKAWNCFVRSIELPLLGPMMSQVIATLLPLLQILPDQVVQIINYMIVENQTELNKYFQDIYFLPDIPELEEANAVLKGMGDKSSNNTDLKAILTRSIKGVLHESLDVRVHALSKLKKILKDRWTELNNYVMNSEPAEPILSELVSALLSGCRETDVNTQILYGQCLGELGAIDPGRLDFISKSPIAKLSSFHPSIDEDDFAFGLINTIVKAFLAATEPRVQDCAAFALQELLQIYEISGQREDQGLNPSSQLWKKFPEQTQEILVPLINSKYKLAVEAKYKNYPKPIYGSEKGKTFKDWVSNWTGYLISKVKPGKACQVFTACIATKRHNQQVALYMLPHIVLHVLQDGSPEDVKELFEELMTVLQHVQMPESQQESMSNFHHLIAQTVFSILDYLTMWKSHRMQITTQAASGAVKSAAYEKDTGYQAVHSFLEKIPQEIFAKACFNCKAYARALRHFEMFIASGQNIQQHLDFMQRLYVSMDEPDGVLGAAAIRVSQPTLMQQILTHESLGQQQDAQACYERAIQMDPEEISHHMGLLRSLIDLAQPNKALIHTAGILADRPRWTAQLNSYRIEAAWELGNWDKLEEALNIEKHASSNWPVLVGKILLASKEKREEDFVSQLKLARKEQTGPLSAASMELGSYYRGYEHILRLHMINEIEEFFKVFAGFPEEKDRNDVVIVTSPSDLLDNWQSRMEMAQSSYRTQEPILTLRRTLLSLVESEQDLCLLTQIGKWWLWSAKVARKAGYLQSAHGCLLQASSYHLPDFYLEKAKWLWEKGEQDSAISCLDKGITEHFSRYQDEKKRQELSSSLRQVYAKSLLLYGKYSEETSNLETNAVVKLYRDVIEICPDWEDGYFHLAKYYDRVMNMIIDEKERVEKQGEFIIHVVRFFGQSLKYGNQHIYQSLPRLLSLWLDYGTAVVEAEKKDRTKSSQKLVVQRTVLKRINTLIQQLNEQLAPYQMFTAFPQLISRICHAQPDVFQQLEEIISDLLVKYPQQAMWMMMSVSKSSYPMRVKRCQEIFVTAIHKDGNLTKFIQDCKKLTERLLELCEKDFGNSSTINLNQSFKPLKRLLEDSKFSQILLPLQSAVTVKLPATLREGMEHNPFPDTQIYIQGFDDTIEILHSLQKPKKITMIGSDGNRYVMMCKPKDDLRKDCRLMEFNTIINRFLHRDAESRKRRLLIRTYTVTPLNEECGLIEWVNNTTGLRNILVSIYKEQGFYMSGKDLKANMPALHSSLENKMKIYKEKLLPRHPPLFPVWFMRTFPDPTSWYSSRVSYARTAAVMSVVGYILGLGDRHGENILLDSTTGDCVHVDFNCLFNKGETFEWPERVPFRLTHNMIAAMGPLGIEGLFRRACEITLKVIRNQMDPLMSVLKPFIYDPLVEWSKPSRGQRSNATDSGEINNELALSHVQNIEDRMRGILKTKAKPRCLPLSIEGHVNYLLQEATDDKNLCQMYIGWAAYM</sequence>
<dbReference type="SUPFAM" id="SSF48452">
    <property type="entry name" value="TPR-like"/>
    <property type="match status" value="1"/>
</dbReference>
<evidence type="ECO:0000256" key="7">
    <source>
        <dbReference type="ARBA" id="ARBA00022763"/>
    </source>
</evidence>
<evidence type="ECO:0000256" key="3">
    <source>
        <dbReference type="ARBA" id="ARBA00012513"/>
    </source>
</evidence>
<dbReference type="Pfam" id="PF23593">
    <property type="entry name" value="HEAT_ATR"/>
    <property type="match status" value="1"/>
</dbReference>
<dbReference type="CDD" id="cd00892">
    <property type="entry name" value="PIKKc_ATR"/>
    <property type="match status" value="1"/>
</dbReference>
<dbReference type="InterPro" id="IPR014009">
    <property type="entry name" value="PIK_FAT"/>
</dbReference>
<keyword evidence="17" id="KW-1185">Reference proteome</keyword>
<dbReference type="Pfam" id="PF00454">
    <property type="entry name" value="PI3_PI4_kinase"/>
    <property type="match status" value="1"/>
</dbReference>
<dbReference type="Pfam" id="PF02259">
    <property type="entry name" value="FAT"/>
    <property type="match status" value="1"/>
</dbReference>
<dbReference type="GO" id="GO:0000077">
    <property type="term" value="P:DNA damage checkpoint signaling"/>
    <property type="evidence" value="ECO:0007669"/>
    <property type="project" value="TreeGrafter"/>
</dbReference>
<dbReference type="InterPro" id="IPR003152">
    <property type="entry name" value="FATC_dom"/>
</dbReference>
<dbReference type="FunFam" id="3.30.1010.10:FF:000011">
    <property type="entry name" value="serine/threonine-protein kinase ATR"/>
    <property type="match status" value="1"/>
</dbReference>
<dbReference type="InterPro" id="IPR056803">
    <property type="entry name" value="ATR-like_N-HEAT"/>
</dbReference>
<dbReference type="InterPro" id="IPR018936">
    <property type="entry name" value="PI3/4_kinase_CS"/>
</dbReference>
<dbReference type="SUPFAM" id="SSF56112">
    <property type="entry name" value="Protein kinase-like (PK-like)"/>
    <property type="match status" value="1"/>
</dbReference>
<dbReference type="Gene3D" id="1.25.10.10">
    <property type="entry name" value="Leucine-rich Repeat Variant"/>
    <property type="match status" value="1"/>
</dbReference>
<evidence type="ECO:0000256" key="11">
    <source>
        <dbReference type="ARBA" id="ARBA00023242"/>
    </source>
</evidence>
<evidence type="ECO:0000259" key="14">
    <source>
        <dbReference type="PROSITE" id="PS51189"/>
    </source>
</evidence>
<dbReference type="EC" id="2.7.11.1" evidence="3"/>
<protein>
    <recommendedName>
        <fullName evidence="12">Serine/threonine-protein kinase ATR</fullName>
        <ecNumber evidence="3">2.7.11.1</ecNumber>
    </recommendedName>
</protein>
<comment type="similarity">
    <text evidence="2">Belongs to the PI3/PI4-kinase family. ATM subfamily.</text>
</comment>
<dbReference type="Pfam" id="PF02260">
    <property type="entry name" value="FATC"/>
    <property type="match status" value="1"/>
</dbReference>
<keyword evidence="7" id="KW-0227">DNA damage</keyword>
<keyword evidence="8" id="KW-0418">Kinase</keyword>